<gene>
    <name evidence="11" type="ORF">BJ212DRAFT_1447869</name>
</gene>
<organism evidence="11 12">
    <name type="scientific">Suillus subaureus</name>
    <dbReference type="NCBI Taxonomy" id="48587"/>
    <lineage>
        <taxon>Eukaryota</taxon>
        <taxon>Fungi</taxon>
        <taxon>Dikarya</taxon>
        <taxon>Basidiomycota</taxon>
        <taxon>Agaricomycotina</taxon>
        <taxon>Agaricomycetes</taxon>
        <taxon>Agaricomycetidae</taxon>
        <taxon>Boletales</taxon>
        <taxon>Suillineae</taxon>
        <taxon>Suillaceae</taxon>
        <taxon>Suillus</taxon>
    </lineage>
</organism>
<dbReference type="SUPFAM" id="SSF48371">
    <property type="entry name" value="ARM repeat"/>
    <property type="match status" value="2"/>
</dbReference>
<dbReference type="Pfam" id="PF24597">
    <property type="entry name" value="TPR_DOP1_M"/>
    <property type="match status" value="1"/>
</dbReference>
<feature type="domain" description="DOP1-like C-terminal" evidence="10">
    <location>
        <begin position="1268"/>
        <end position="1761"/>
    </location>
</feature>
<keyword evidence="2" id="KW-0813">Transport</keyword>
<dbReference type="GO" id="GO:0005802">
    <property type="term" value="C:trans-Golgi network"/>
    <property type="evidence" value="ECO:0007669"/>
    <property type="project" value="TreeGrafter"/>
</dbReference>
<dbReference type="InterPro" id="IPR040314">
    <property type="entry name" value="DOP1"/>
</dbReference>
<dbReference type="GO" id="GO:0000139">
    <property type="term" value="C:Golgi membrane"/>
    <property type="evidence" value="ECO:0007669"/>
    <property type="project" value="UniProtKB-SubCell"/>
</dbReference>
<comment type="caution">
    <text evidence="11">The sequence shown here is derived from an EMBL/GenBank/DDBJ whole genome shotgun (WGS) entry which is preliminary data.</text>
</comment>
<evidence type="ECO:0000259" key="8">
    <source>
        <dbReference type="Pfam" id="PF04118"/>
    </source>
</evidence>
<evidence type="ECO:0000256" key="7">
    <source>
        <dbReference type="SAM" id="MobiDB-lite"/>
    </source>
</evidence>
<evidence type="ECO:0000259" key="10">
    <source>
        <dbReference type="Pfam" id="PF24598"/>
    </source>
</evidence>
<keyword evidence="4" id="KW-0333">Golgi apparatus</keyword>
<dbReference type="InterPro" id="IPR056457">
    <property type="entry name" value="DOP1_C"/>
</dbReference>
<feature type="compositionally biased region" description="Polar residues" evidence="7">
    <location>
        <begin position="1392"/>
        <end position="1401"/>
    </location>
</feature>
<evidence type="ECO:0000313" key="12">
    <source>
        <dbReference type="Proteomes" id="UP000807769"/>
    </source>
</evidence>
<dbReference type="GO" id="GO:0015031">
    <property type="term" value="P:protein transport"/>
    <property type="evidence" value="ECO:0007669"/>
    <property type="project" value="UniProtKB-KW"/>
</dbReference>
<reference evidence="11" key="1">
    <citation type="journal article" date="2020" name="New Phytol.">
        <title>Comparative genomics reveals dynamic genome evolution in host specialist ectomycorrhizal fungi.</title>
        <authorList>
            <person name="Lofgren L.A."/>
            <person name="Nguyen N.H."/>
            <person name="Vilgalys R."/>
            <person name="Ruytinx J."/>
            <person name="Liao H.L."/>
            <person name="Branco S."/>
            <person name="Kuo A."/>
            <person name="LaButti K."/>
            <person name="Lipzen A."/>
            <person name="Andreopoulos W."/>
            <person name="Pangilinan J."/>
            <person name="Riley R."/>
            <person name="Hundley H."/>
            <person name="Na H."/>
            <person name="Barry K."/>
            <person name="Grigoriev I.V."/>
            <person name="Stajich J.E."/>
            <person name="Kennedy P.G."/>
        </authorList>
    </citation>
    <scope>NUCLEOTIDE SEQUENCE</scope>
    <source>
        <strain evidence="11">MN1</strain>
    </source>
</reference>
<dbReference type="EMBL" id="JABBWG010000024">
    <property type="protein sequence ID" value="KAG1813151.1"/>
    <property type="molecule type" value="Genomic_DNA"/>
</dbReference>
<dbReference type="OrthoDB" id="297643at2759"/>
<evidence type="ECO:0000256" key="3">
    <source>
        <dbReference type="ARBA" id="ARBA00022927"/>
    </source>
</evidence>
<dbReference type="PANTHER" id="PTHR14042">
    <property type="entry name" value="DOPEY-RELATED"/>
    <property type="match status" value="1"/>
</dbReference>
<protein>
    <submittedName>
        <fullName evidence="11">Dopey, N-terminal-domain-containing protein</fullName>
    </submittedName>
</protein>
<evidence type="ECO:0000256" key="6">
    <source>
        <dbReference type="ARBA" id="ARBA00046326"/>
    </source>
</evidence>
<dbReference type="InterPro" id="IPR016024">
    <property type="entry name" value="ARM-type_fold"/>
</dbReference>
<keyword evidence="12" id="KW-1185">Reference proteome</keyword>
<dbReference type="GO" id="GO:0005829">
    <property type="term" value="C:cytosol"/>
    <property type="evidence" value="ECO:0007669"/>
    <property type="project" value="GOC"/>
</dbReference>
<comment type="similarity">
    <text evidence="6">Belongs to the DOP1 family.</text>
</comment>
<feature type="region of interest" description="Disordered" evidence="7">
    <location>
        <begin position="1"/>
        <end position="28"/>
    </location>
</feature>
<dbReference type="RefSeq" id="XP_041191025.1">
    <property type="nucleotide sequence ID" value="XM_041338461.1"/>
</dbReference>
<dbReference type="PANTHER" id="PTHR14042:SF24">
    <property type="entry name" value="PROTEIN DOPEY-1 HOMOLOG"/>
    <property type="match status" value="1"/>
</dbReference>
<evidence type="ECO:0000256" key="4">
    <source>
        <dbReference type="ARBA" id="ARBA00023034"/>
    </source>
</evidence>
<feature type="compositionally biased region" description="Polar residues" evidence="7">
    <location>
        <begin position="1"/>
        <end position="14"/>
    </location>
</feature>
<feature type="region of interest" description="Disordered" evidence="7">
    <location>
        <begin position="1101"/>
        <end position="1125"/>
    </location>
</feature>
<dbReference type="GO" id="GO:0005768">
    <property type="term" value="C:endosome"/>
    <property type="evidence" value="ECO:0007669"/>
    <property type="project" value="TreeGrafter"/>
</dbReference>
<name>A0A9P7E707_9AGAM</name>
<comment type="subcellular location">
    <subcellularLocation>
        <location evidence="1">Golgi apparatus membrane</location>
        <topology evidence="1">Peripheral membrane protein</topology>
    </subcellularLocation>
</comment>
<evidence type="ECO:0000256" key="1">
    <source>
        <dbReference type="ARBA" id="ARBA00004395"/>
    </source>
</evidence>
<dbReference type="InterPro" id="IPR007249">
    <property type="entry name" value="DOP1_N"/>
</dbReference>
<keyword evidence="3" id="KW-0653">Protein transport</keyword>
<dbReference type="Proteomes" id="UP000807769">
    <property type="component" value="Unassembled WGS sequence"/>
</dbReference>
<feature type="domain" description="DOP1-like middle TPR" evidence="9">
    <location>
        <begin position="341"/>
        <end position="487"/>
    </location>
</feature>
<feature type="domain" description="DOP1 N-terminal" evidence="8">
    <location>
        <begin position="43"/>
        <end position="332"/>
    </location>
</feature>
<evidence type="ECO:0000313" key="11">
    <source>
        <dbReference type="EMBL" id="KAG1813151.1"/>
    </source>
</evidence>
<dbReference type="GO" id="GO:0006895">
    <property type="term" value="P:Golgi to endosome transport"/>
    <property type="evidence" value="ECO:0007669"/>
    <property type="project" value="InterPro"/>
</dbReference>
<dbReference type="Pfam" id="PF24598">
    <property type="entry name" value="DOP1_C"/>
    <property type="match status" value="1"/>
</dbReference>
<keyword evidence="5" id="KW-0472">Membrane</keyword>
<feature type="region of interest" description="Disordered" evidence="7">
    <location>
        <begin position="1360"/>
        <end position="1404"/>
    </location>
</feature>
<dbReference type="Pfam" id="PF04118">
    <property type="entry name" value="Dopey_N"/>
    <property type="match status" value="1"/>
</dbReference>
<evidence type="ECO:0000259" key="9">
    <source>
        <dbReference type="Pfam" id="PF24597"/>
    </source>
</evidence>
<accession>A0A9P7E707</accession>
<sequence>MSSKSPTTAQTSTGGTPGTNAAAVLDPTKSSTREKLHQTYVSDPKYKKYTQQVEKCLNAFDNVHEWADCIAFLKQLLKTFQSYMQFKEIPHKLIVAKRLAQCLNPALPTGVHQRALDVYTHILSVLGTEGLKRDLPLWSSGLFPFFEYAATSVKPILLTIYDTHYLPLQAGLRPVMKSFILALLPGLEEETGEFFEKVLNLLDRLSGTVSPVFFIQNIWLIMITMSSARGTALNFLSRRLPRLHADEDITQIVGRDIGLMIRAFAAALEDDNLLVRRGALDILLQSMRIDSAAIQRAHSEDTVILMRAATGVVLRRDLSLNRRLYTWLLGPDEKSDNQTVYLRQHALQLLNTTLKDEMFAPSGEYSESRPFKIFISLLDKWEIGSALTDVLVLDALKAIRFLMQRNAEERNEDISMTASTLYEAVEPSILWKQLLAAIMKDLTEDSKTGAIDLTLFLLRSLPMQDDEVRSIHLPVIFAAITEELQRKIINEPFIAAGASVRECLALQEEIFQHISLESLSRQPGLNAALQVSASSLSSLAFAYAFYGLEFTESNPSSKVLNPLVAVLEHMFCISQALSRSISAQQGGSIELRAASSQVLRVLSGVVRTVDSSCDTTLSLSWKPSEWLYSMLDCLDLEVCQAVSFTLVDQMVSLILSLHGAQKLSPKLSMDKRPVVSRMVKKLFRYLHADLATCHVRAVSLIWSIESMSRPHEVESIMAQSMCSPESRNVCEAHEAFGVLWRLSEDDSLPGVRLKVPLMIVLETLKHDDPSLRRVGETWMRCNLRSYIRVLEPVLRDLLDPSIRRISRVSRVSGKEIRGFVYEKSFDQRYVAHLLEILLSIIQFGGQGFSKSARGTFLRRSYDHVLLHRLSLAGIDANTSYLDALIEVLSRFLQSEPKDQDAPVMQPLNTVIQSSAIDLLQTIVARGEIEMLAIEVLEPAVIGKLFLCVHLHRLDIQNKLLRFLHSIISASTSYAYNGHPPPEDRSADGSQESGTRGYTVNSLLTQTIIDGIATSRNRPVMQHWLDFVLMAVPQFQPALQSVISPIADCLCRQLRLLLSDALKANQPMANGRCPRVATDAEFIMLLNALERLLVLGLTQKSDANSQEDDTPVQEKPGAESGDNASTAVEDQLTASNLMMFRSHSPGYKSLHDGIRVLLAIWVNMADSLSMIYNRTHARCRRVLEHLFRAHPTEVLESVIECWDHDALLRSKGSDQPATGVFGLVDVLIASAQSAVHMICDSISVRISNTSERSRKPANANLSDVVLFNFLEQYFQRLEGPLALQVWGRFMQLAKDLASSRDFKIQVFLALKCLCVLGDKVTQTTAIDDKRIRKDLQETFGKLLDACVTFVGKSTDQPNWMRRTTKESMVTNGRSSPALRGGVSDMKPDEKPDSSTATISDNAKPTWGAELPSQITAFMASTAVPELRRFLMDNDKVANACSNIVYYIVSPGIKMKTRPLDADVVVVDIFREMIKIPPAMKVWRVAVIDVLYDHRVFNSNSSVATKWKPIIKAVFDGDKTSFPDLLSRVATSPSANIFTNREHEMLLRSLNLRRLALVLFTGEKNHFLTQLPAIQEKLVDILRNVSSPIVQCEVYLCIRVLLCRLAAHSMTSFWPVILTELYRIFEQIIYSIPSDGSEDLQLILSASKCLDLLLTLQTEEFQIHQWIFITDTVDAVFRPDDWCPESMFDQLAEVVGSLPIPEPREPQSIGLSTSTSTSLAFPAHSDRALRKPILKSIRQIDSIRDLFPFFSHVSISSYESVYASSGNIDWEAVEQGVLDDMFDGR</sequence>
<dbReference type="InterPro" id="IPR056458">
    <property type="entry name" value="TPR_DOP1_M"/>
</dbReference>
<evidence type="ECO:0000256" key="2">
    <source>
        <dbReference type="ARBA" id="ARBA00022448"/>
    </source>
</evidence>
<evidence type="ECO:0000256" key="5">
    <source>
        <dbReference type="ARBA" id="ARBA00023136"/>
    </source>
</evidence>
<dbReference type="GeneID" id="64632477"/>
<proteinExistence type="inferred from homology"/>